<evidence type="ECO:0000313" key="2">
    <source>
        <dbReference type="Proteomes" id="UP000011083"/>
    </source>
</evidence>
<name>L8HJT3_ACACF</name>
<dbReference type="EMBL" id="KB007811">
    <property type="protein sequence ID" value="ELR24943.1"/>
    <property type="molecule type" value="Genomic_DNA"/>
</dbReference>
<reference evidence="1 2" key="1">
    <citation type="journal article" date="2013" name="Genome Biol.">
        <title>Genome of Acanthamoeba castellanii highlights extensive lateral gene transfer and early evolution of tyrosine kinase signaling.</title>
        <authorList>
            <person name="Clarke M."/>
            <person name="Lohan A.J."/>
            <person name="Liu B."/>
            <person name="Lagkouvardos I."/>
            <person name="Roy S."/>
            <person name="Zafar N."/>
            <person name="Bertelli C."/>
            <person name="Schilde C."/>
            <person name="Kianianmomeni A."/>
            <person name="Burglin T.R."/>
            <person name="Frech C."/>
            <person name="Turcotte B."/>
            <person name="Kopec K.O."/>
            <person name="Synnott J.M."/>
            <person name="Choo C."/>
            <person name="Paponov I."/>
            <person name="Finkler A."/>
            <person name="Soon Heng Tan C."/>
            <person name="Hutchins A.P."/>
            <person name="Weinmeier T."/>
            <person name="Rattei T."/>
            <person name="Chu J.S."/>
            <person name="Gimenez G."/>
            <person name="Irimia M."/>
            <person name="Rigden D.J."/>
            <person name="Fitzpatrick D.A."/>
            <person name="Lorenzo-Morales J."/>
            <person name="Bateman A."/>
            <person name="Chiu C.H."/>
            <person name="Tang P."/>
            <person name="Hegemann P."/>
            <person name="Fromm H."/>
            <person name="Raoult D."/>
            <person name="Greub G."/>
            <person name="Miranda-Saavedra D."/>
            <person name="Chen N."/>
            <person name="Nash P."/>
            <person name="Ginger M.L."/>
            <person name="Horn M."/>
            <person name="Schaap P."/>
            <person name="Caler L."/>
            <person name="Loftus B."/>
        </authorList>
    </citation>
    <scope>NUCLEOTIDE SEQUENCE [LARGE SCALE GENOMIC DNA]</scope>
    <source>
        <strain evidence="1 2">Neff</strain>
    </source>
</reference>
<feature type="non-terminal residue" evidence="1">
    <location>
        <position position="88"/>
    </location>
</feature>
<dbReference type="Proteomes" id="UP000011083">
    <property type="component" value="Unassembled WGS sequence"/>
</dbReference>
<protein>
    <submittedName>
        <fullName evidence="1">Uncharacterized protein</fullName>
    </submittedName>
</protein>
<sequence length="88" mass="9489">MPVDALGRNINATDPTAVLLNNTYSLGVRQQRKLAMADMVNVAGNRVSPTYDSLMSAINDYSANPTITDLSLGTGENSWPMANMHSFV</sequence>
<gene>
    <name evidence="1" type="ORF">ACA1_176410</name>
</gene>
<keyword evidence="2" id="KW-1185">Reference proteome</keyword>
<dbReference type="KEGG" id="acan:ACA1_176410"/>
<dbReference type="VEuPathDB" id="AmoebaDB:ACA1_176410"/>
<dbReference type="RefSeq" id="XP_004356843.1">
    <property type="nucleotide sequence ID" value="XM_004356790.1"/>
</dbReference>
<proteinExistence type="predicted"/>
<dbReference type="GeneID" id="14925978"/>
<organism evidence="1 2">
    <name type="scientific">Acanthamoeba castellanii (strain ATCC 30010 / Neff)</name>
    <dbReference type="NCBI Taxonomy" id="1257118"/>
    <lineage>
        <taxon>Eukaryota</taxon>
        <taxon>Amoebozoa</taxon>
        <taxon>Discosea</taxon>
        <taxon>Longamoebia</taxon>
        <taxon>Centramoebida</taxon>
        <taxon>Acanthamoebidae</taxon>
        <taxon>Acanthamoeba</taxon>
    </lineage>
</organism>
<dbReference type="Gene3D" id="3.40.190.10">
    <property type="entry name" value="Periplasmic binding protein-like II"/>
    <property type="match status" value="1"/>
</dbReference>
<evidence type="ECO:0000313" key="1">
    <source>
        <dbReference type="EMBL" id="ELR24943.1"/>
    </source>
</evidence>
<dbReference type="AlphaFoldDB" id="L8HJT3"/>
<accession>L8HJT3</accession>